<reference evidence="1 2" key="1">
    <citation type="journal article" date="2013" name="Genome Biol.">
        <title>Genome of Acanthamoeba castellanii highlights extensive lateral gene transfer and early evolution of tyrosine kinase signaling.</title>
        <authorList>
            <person name="Clarke M."/>
            <person name="Lohan A.J."/>
            <person name="Liu B."/>
            <person name="Lagkouvardos I."/>
            <person name="Roy S."/>
            <person name="Zafar N."/>
            <person name="Bertelli C."/>
            <person name="Schilde C."/>
            <person name="Kianianmomeni A."/>
            <person name="Burglin T.R."/>
            <person name="Frech C."/>
            <person name="Turcotte B."/>
            <person name="Kopec K.O."/>
            <person name="Synnott J.M."/>
            <person name="Choo C."/>
            <person name="Paponov I."/>
            <person name="Finkler A."/>
            <person name="Soon Heng Tan C."/>
            <person name="Hutchins A.P."/>
            <person name="Weinmeier T."/>
            <person name="Rattei T."/>
            <person name="Chu J.S."/>
            <person name="Gimenez G."/>
            <person name="Irimia M."/>
            <person name="Rigden D.J."/>
            <person name="Fitzpatrick D.A."/>
            <person name="Lorenzo-Morales J."/>
            <person name="Bateman A."/>
            <person name="Chiu C.H."/>
            <person name="Tang P."/>
            <person name="Hegemann P."/>
            <person name="Fromm H."/>
            <person name="Raoult D."/>
            <person name="Greub G."/>
            <person name="Miranda-Saavedra D."/>
            <person name="Chen N."/>
            <person name="Nash P."/>
            <person name="Ginger M.L."/>
            <person name="Horn M."/>
            <person name="Schaap P."/>
            <person name="Caler L."/>
            <person name="Loftus B."/>
        </authorList>
    </citation>
    <scope>NUCLEOTIDE SEQUENCE [LARGE SCALE GENOMIC DNA]</scope>
    <source>
        <strain evidence="1 2">Neff</strain>
    </source>
</reference>
<organism evidence="1 2">
    <name type="scientific">Acanthamoeba castellanii (strain ATCC 30010 / Neff)</name>
    <dbReference type="NCBI Taxonomy" id="1257118"/>
    <lineage>
        <taxon>Eukaryota</taxon>
        <taxon>Amoebozoa</taxon>
        <taxon>Discosea</taxon>
        <taxon>Longamoebia</taxon>
        <taxon>Centramoebida</taxon>
        <taxon>Acanthamoebidae</taxon>
        <taxon>Acanthamoeba</taxon>
    </lineage>
</organism>
<gene>
    <name evidence="1" type="ORF">ACA1_108790</name>
</gene>
<dbReference type="RefSeq" id="XP_004332823.1">
    <property type="nucleotide sequence ID" value="XM_004332775.1"/>
</dbReference>
<keyword evidence="2" id="KW-1185">Reference proteome</keyword>
<dbReference type="GeneID" id="14911185"/>
<sequence length="80" mass="8137">MCVTNFDHLSTPSNLTFAKRARVDGGAASGAAAVGSARFDLGFSTARGQRVNVSALSLRRADALLNPSTSSSSSSSSSDN</sequence>
<accession>L8GC60</accession>
<dbReference type="Proteomes" id="UP000011083">
    <property type="component" value="Unassembled WGS sequence"/>
</dbReference>
<evidence type="ECO:0000313" key="1">
    <source>
        <dbReference type="EMBL" id="ELR10810.1"/>
    </source>
</evidence>
<dbReference type="InterPro" id="IPR002093">
    <property type="entry name" value="BRCA2_repeat"/>
</dbReference>
<dbReference type="EMBL" id="KB008174">
    <property type="protein sequence ID" value="ELR10810.1"/>
    <property type="molecule type" value="Genomic_DNA"/>
</dbReference>
<name>L8GC60_ACACF</name>
<dbReference type="Pfam" id="PF00634">
    <property type="entry name" value="BRCA2"/>
    <property type="match status" value="1"/>
</dbReference>
<evidence type="ECO:0000313" key="2">
    <source>
        <dbReference type="Proteomes" id="UP000011083"/>
    </source>
</evidence>
<protein>
    <submittedName>
        <fullName evidence="1">Uncharacterized protein</fullName>
    </submittedName>
</protein>
<dbReference type="KEGG" id="acan:ACA1_108790"/>
<dbReference type="AlphaFoldDB" id="L8GC60"/>
<dbReference type="VEuPathDB" id="AmoebaDB:ACA1_108790"/>
<proteinExistence type="predicted"/>